<dbReference type="PANTHER" id="PTHR23155">
    <property type="entry name" value="DISEASE RESISTANCE PROTEIN RP"/>
    <property type="match status" value="1"/>
</dbReference>
<name>A0A5A7QCF3_STRAF</name>
<dbReference type="EMBL" id="BKCP01006515">
    <property type="protein sequence ID" value="GER42973.1"/>
    <property type="molecule type" value="Genomic_DNA"/>
</dbReference>
<evidence type="ECO:0000256" key="5">
    <source>
        <dbReference type="ARBA" id="ARBA00022737"/>
    </source>
</evidence>
<dbReference type="Pfam" id="PF00931">
    <property type="entry name" value="NB-ARC"/>
    <property type="match status" value="2"/>
</dbReference>
<dbReference type="FunFam" id="1.10.10.10:FF:000322">
    <property type="entry name" value="Probable disease resistance protein At1g63360"/>
    <property type="match status" value="2"/>
</dbReference>
<dbReference type="OrthoDB" id="3064467at2759"/>
<dbReference type="FunFam" id="3.40.50.300:FF:001091">
    <property type="entry name" value="Probable disease resistance protein At1g61300"/>
    <property type="match status" value="2"/>
</dbReference>
<feature type="domain" description="NB-ARC" evidence="9">
    <location>
        <begin position="476"/>
        <end position="644"/>
    </location>
</feature>
<accession>A0A5A7QCF3</accession>
<proteinExistence type="inferred from homology"/>
<evidence type="ECO:0000256" key="4">
    <source>
        <dbReference type="ARBA" id="ARBA00022614"/>
    </source>
</evidence>
<dbReference type="InterPro" id="IPR027417">
    <property type="entry name" value="P-loop_NTPase"/>
</dbReference>
<keyword evidence="8" id="KW-0067">ATP-binding</keyword>
<keyword evidence="4" id="KW-0433">Leucine-rich repeat</keyword>
<comment type="subcellular location">
    <subcellularLocation>
        <location evidence="1">Cytoplasm</location>
    </subcellularLocation>
</comment>
<keyword evidence="6" id="KW-0547">Nucleotide-binding</keyword>
<gene>
    <name evidence="11" type="ORF">STAS_19806</name>
</gene>
<evidence type="ECO:0000256" key="6">
    <source>
        <dbReference type="ARBA" id="ARBA00022741"/>
    </source>
</evidence>
<dbReference type="SUPFAM" id="SSF52540">
    <property type="entry name" value="P-loop containing nucleoside triphosphate hydrolases"/>
    <property type="match status" value="2"/>
</dbReference>
<evidence type="ECO:0000313" key="11">
    <source>
        <dbReference type="EMBL" id="GER42973.1"/>
    </source>
</evidence>
<dbReference type="Proteomes" id="UP000325081">
    <property type="component" value="Unassembled WGS sequence"/>
</dbReference>
<evidence type="ECO:0000259" key="9">
    <source>
        <dbReference type="Pfam" id="PF00931"/>
    </source>
</evidence>
<dbReference type="Gene3D" id="1.10.10.10">
    <property type="entry name" value="Winged helix-like DNA-binding domain superfamily/Winged helix DNA-binding domain"/>
    <property type="match status" value="2"/>
</dbReference>
<evidence type="ECO:0000256" key="7">
    <source>
        <dbReference type="ARBA" id="ARBA00022821"/>
    </source>
</evidence>
<evidence type="ECO:0000313" key="12">
    <source>
        <dbReference type="Proteomes" id="UP000325081"/>
    </source>
</evidence>
<evidence type="ECO:0000256" key="8">
    <source>
        <dbReference type="ARBA" id="ARBA00022840"/>
    </source>
</evidence>
<dbReference type="GO" id="GO:0005524">
    <property type="term" value="F:ATP binding"/>
    <property type="evidence" value="ECO:0007669"/>
    <property type="project" value="UniProtKB-KW"/>
</dbReference>
<reference evidence="12" key="1">
    <citation type="journal article" date="2019" name="Curr. Biol.">
        <title>Genome Sequence of Striga asiatica Provides Insight into the Evolution of Plant Parasitism.</title>
        <authorList>
            <person name="Yoshida S."/>
            <person name="Kim S."/>
            <person name="Wafula E.K."/>
            <person name="Tanskanen J."/>
            <person name="Kim Y.M."/>
            <person name="Honaas L."/>
            <person name="Yang Z."/>
            <person name="Spallek T."/>
            <person name="Conn C.E."/>
            <person name="Ichihashi Y."/>
            <person name="Cheong K."/>
            <person name="Cui S."/>
            <person name="Der J.P."/>
            <person name="Gundlach H."/>
            <person name="Jiao Y."/>
            <person name="Hori C."/>
            <person name="Ishida J.K."/>
            <person name="Kasahara H."/>
            <person name="Kiba T."/>
            <person name="Kim M.S."/>
            <person name="Koo N."/>
            <person name="Laohavisit A."/>
            <person name="Lee Y.H."/>
            <person name="Lumba S."/>
            <person name="McCourt P."/>
            <person name="Mortimer J.C."/>
            <person name="Mutuku J.M."/>
            <person name="Nomura T."/>
            <person name="Sasaki-Sekimoto Y."/>
            <person name="Seto Y."/>
            <person name="Wang Y."/>
            <person name="Wakatake T."/>
            <person name="Sakakibara H."/>
            <person name="Demura T."/>
            <person name="Yamaguchi S."/>
            <person name="Yoneyama K."/>
            <person name="Manabe R.I."/>
            <person name="Nelson D.C."/>
            <person name="Schulman A.H."/>
            <person name="Timko M.P."/>
            <person name="dePamphilis C.W."/>
            <person name="Choi D."/>
            <person name="Shirasu K."/>
        </authorList>
    </citation>
    <scope>NUCLEOTIDE SEQUENCE [LARGE SCALE GENOMIC DNA]</scope>
    <source>
        <strain evidence="12">cv. UVA1</strain>
    </source>
</reference>
<evidence type="ECO:0000256" key="1">
    <source>
        <dbReference type="ARBA" id="ARBA00004496"/>
    </source>
</evidence>
<keyword evidence="5" id="KW-0677">Repeat</keyword>
<dbReference type="GO" id="GO:0005737">
    <property type="term" value="C:cytoplasm"/>
    <property type="evidence" value="ECO:0007669"/>
    <property type="project" value="UniProtKB-SubCell"/>
</dbReference>
<dbReference type="AlphaFoldDB" id="A0A5A7QCF3"/>
<evidence type="ECO:0000256" key="2">
    <source>
        <dbReference type="ARBA" id="ARBA00008894"/>
    </source>
</evidence>
<comment type="similarity">
    <text evidence="2">Belongs to the disease resistance NB-LRR family.</text>
</comment>
<dbReference type="InterPro" id="IPR042197">
    <property type="entry name" value="Apaf_helical"/>
</dbReference>
<dbReference type="Gene3D" id="3.40.50.300">
    <property type="entry name" value="P-loop containing nucleotide triphosphate hydrolases"/>
    <property type="match status" value="2"/>
</dbReference>
<keyword evidence="3" id="KW-0963">Cytoplasm</keyword>
<dbReference type="InterPro" id="IPR044974">
    <property type="entry name" value="Disease_R_plants"/>
</dbReference>
<feature type="non-terminal residue" evidence="11">
    <location>
        <position position="895"/>
    </location>
</feature>
<dbReference type="GO" id="GO:0098542">
    <property type="term" value="P:defense response to other organism"/>
    <property type="evidence" value="ECO:0007669"/>
    <property type="project" value="TreeGrafter"/>
</dbReference>
<dbReference type="PRINTS" id="PR00364">
    <property type="entry name" value="DISEASERSIST"/>
</dbReference>
<sequence>MVGLDDVLLEAMDKLMGQHSARQILPIVGMGGIGKTILARNLYSNPTVVEHFYLRGWATISQQYDSKEILLQVLVCLKVIESMEMLSKKKEYEIGEILYKTLCGQKYLIVMDDVWSVRAWDKVKFFFPDNNNGSRIVITTRLSDLAFELSGSRGLEMGFLNEDNSWNLFWKSVFGEKDCPPELEEIGKKISKNCKGLPLSIVVTGGLLAMSVQTLTHWQYIAENLNSVVNLNDNERCLRILSLSYNHLPVHLKPCFIYMGIFPEDQLVKASTLVNLWIAEGFLKPIGDKTLEAAAEEYLKDLVQRNLILVQELGHHGDIKRFGIHDLLRDLCMKEAEKDRFFCVAATDRPNTEQEGSSKHVPRAVGNAIRSATLARSLICSADKFAPARRRPWRLLKVFHRIEVVIPEYMYSLKDVFRPVNSRHIDLDLIKKDAEEIVKQLGCQLERNYSMPAGGPRPHPSGLNGSMVGLDDVLLEAMDKLMGQHSARQILPIVGMGGIGKTILARNLYSNPTVEEYFYLRGWATVSQQYESKEILLEVLVCLKVIGSREVLSKKKEYEIGEILYKTLCGQKYLIVMDDVWSVRAWDKVKFFFPDNNNGSRIVITTRLSDLAFELSGSRGLGMGFLNEDNSWNLFRKSVFGEKDCPPELEEIGKKISKNCKGLPLSIVVTGGLLAMSVQTRKHWQYIAENLNSVVNLNDNERCLRILRLSYNHLPVHLKPCFIYMGIFPEDQLVKASTLVNLWVAEGFLKPIGDKTLEAAAEEYLKDLVQRNLILVQEFGHHGDIKRFGIHDLLRDLCMKEAEKDRFFCVAATDRPNTEQIWHTQRRIGIQRREGSSEHVPRAVGNAVRSAMLARSLICSADKLRRHPCRLLKVFHRIEVFIAEYGYSLKDIFRP</sequence>
<dbReference type="GO" id="GO:0043531">
    <property type="term" value="F:ADP binding"/>
    <property type="evidence" value="ECO:0007669"/>
    <property type="project" value="InterPro"/>
</dbReference>
<protein>
    <submittedName>
        <fullName evidence="11">Disease resistance protein</fullName>
    </submittedName>
</protein>
<dbReference type="Gene3D" id="1.10.8.430">
    <property type="entry name" value="Helical domain of apoptotic protease-activating factors"/>
    <property type="match status" value="2"/>
</dbReference>
<evidence type="ECO:0000256" key="3">
    <source>
        <dbReference type="ARBA" id="ARBA00022490"/>
    </source>
</evidence>
<comment type="caution">
    <text evidence="11">The sequence shown here is derived from an EMBL/GenBank/DDBJ whole genome shotgun (WGS) entry which is preliminary data.</text>
</comment>
<feature type="domain" description="Disease resistance protein winged helix" evidence="10">
    <location>
        <begin position="261"/>
        <end position="332"/>
    </location>
</feature>
<feature type="domain" description="NB-ARC" evidence="9">
    <location>
        <begin position="10"/>
        <end position="178"/>
    </location>
</feature>
<dbReference type="InterPro" id="IPR002182">
    <property type="entry name" value="NB-ARC"/>
</dbReference>
<keyword evidence="7" id="KW-0611">Plant defense</keyword>
<evidence type="ECO:0000259" key="10">
    <source>
        <dbReference type="Pfam" id="PF23559"/>
    </source>
</evidence>
<keyword evidence="12" id="KW-1185">Reference proteome</keyword>
<feature type="domain" description="Disease resistance protein winged helix" evidence="10">
    <location>
        <begin position="727"/>
        <end position="798"/>
    </location>
</feature>
<dbReference type="InterPro" id="IPR036388">
    <property type="entry name" value="WH-like_DNA-bd_sf"/>
</dbReference>
<organism evidence="11 12">
    <name type="scientific">Striga asiatica</name>
    <name type="common">Asiatic witchweed</name>
    <name type="synonym">Buchnera asiatica</name>
    <dbReference type="NCBI Taxonomy" id="4170"/>
    <lineage>
        <taxon>Eukaryota</taxon>
        <taxon>Viridiplantae</taxon>
        <taxon>Streptophyta</taxon>
        <taxon>Embryophyta</taxon>
        <taxon>Tracheophyta</taxon>
        <taxon>Spermatophyta</taxon>
        <taxon>Magnoliopsida</taxon>
        <taxon>eudicotyledons</taxon>
        <taxon>Gunneridae</taxon>
        <taxon>Pentapetalae</taxon>
        <taxon>asterids</taxon>
        <taxon>lamiids</taxon>
        <taxon>Lamiales</taxon>
        <taxon>Orobanchaceae</taxon>
        <taxon>Buchnereae</taxon>
        <taxon>Striga</taxon>
    </lineage>
</organism>
<dbReference type="GO" id="GO:0051607">
    <property type="term" value="P:defense response to virus"/>
    <property type="evidence" value="ECO:0007669"/>
    <property type="project" value="UniProtKB-ARBA"/>
</dbReference>
<dbReference type="PANTHER" id="PTHR23155:SF1152">
    <property type="entry name" value="AAA+ ATPASE DOMAIN-CONTAINING PROTEIN"/>
    <property type="match status" value="1"/>
</dbReference>
<dbReference type="InterPro" id="IPR058922">
    <property type="entry name" value="WHD_DRP"/>
</dbReference>
<dbReference type="Pfam" id="PF23559">
    <property type="entry name" value="WHD_DRP"/>
    <property type="match status" value="2"/>
</dbReference>